<feature type="domain" description="HTH araC/xylS-type" evidence="4">
    <location>
        <begin position="126"/>
        <end position="224"/>
    </location>
</feature>
<reference evidence="6 7" key="1">
    <citation type="submission" date="2021-03" db="EMBL/GenBank/DDBJ databases">
        <title>Genomic Encyclopedia of Type Strains, Phase IV (KMG-IV): sequencing the most valuable type-strain genomes for metagenomic binning, comparative biology and taxonomic classification.</title>
        <authorList>
            <person name="Goeker M."/>
        </authorList>
    </citation>
    <scope>NUCLEOTIDE SEQUENCE [LARGE SCALE GENOMIC DNA]</scope>
    <source>
        <strain evidence="6 7">DSM 26048</strain>
    </source>
</reference>
<proteinExistence type="predicted"/>
<dbReference type="InterPro" id="IPR002491">
    <property type="entry name" value="ABC_transptr_periplasmic_BD"/>
</dbReference>
<dbReference type="PANTHER" id="PTHR46796">
    <property type="entry name" value="HTH-TYPE TRANSCRIPTIONAL ACTIVATOR RHAS-RELATED"/>
    <property type="match status" value="1"/>
</dbReference>
<evidence type="ECO:0000259" key="4">
    <source>
        <dbReference type="PROSITE" id="PS01124"/>
    </source>
</evidence>
<dbReference type="EMBL" id="JAGGLB010000011">
    <property type="protein sequence ID" value="MBP1991944.1"/>
    <property type="molecule type" value="Genomic_DNA"/>
</dbReference>
<dbReference type="SUPFAM" id="SSF53807">
    <property type="entry name" value="Helical backbone' metal receptor"/>
    <property type="match status" value="1"/>
</dbReference>
<accession>A0ABS4IWI4</accession>
<evidence type="ECO:0000256" key="3">
    <source>
        <dbReference type="ARBA" id="ARBA00023163"/>
    </source>
</evidence>
<keyword evidence="1" id="KW-0805">Transcription regulation</keyword>
<dbReference type="InterPro" id="IPR018062">
    <property type="entry name" value="HTH_AraC-typ_CS"/>
</dbReference>
<keyword evidence="2" id="KW-0238">DNA-binding</keyword>
<evidence type="ECO:0000313" key="6">
    <source>
        <dbReference type="EMBL" id="MBP1991944.1"/>
    </source>
</evidence>
<dbReference type="InterPro" id="IPR009057">
    <property type="entry name" value="Homeodomain-like_sf"/>
</dbReference>
<dbReference type="InterPro" id="IPR020449">
    <property type="entry name" value="Tscrpt_reg_AraC-type_HTH"/>
</dbReference>
<dbReference type="Pfam" id="PF01497">
    <property type="entry name" value="Peripla_BP_2"/>
    <property type="match status" value="1"/>
</dbReference>
<keyword evidence="3" id="KW-0804">Transcription</keyword>
<dbReference type="Pfam" id="PF12833">
    <property type="entry name" value="HTH_18"/>
    <property type="match status" value="1"/>
</dbReference>
<dbReference type="PROSITE" id="PS50983">
    <property type="entry name" value="FE_B12_PBP"/>
    <property type="match status" value="1"/>
</dbReference>
<feature type="domain" description="Fe/B12 periplasmic-binding" evidence="5">
    <location>
        <begin position="220"/>
        <end position="480"/>
    </location>
</feature>
<name>A0ABS4IWI4_9BACL</name>
<sequence>MLIDGMLHRIRPFELYLLAPGMILEIPDQSRTYEYYGVFFQPVLLTKSRGLFEAAQSLSLPGSLPAGHVPVSQPQQVLQHILKMYENSRGPFKGDSLSMRLQLEAFMNTLLRNMPDMQEESDDRIDRSLTYIEQHYAGKISVEKLAGIAGMSPIPYSRLFRKVTGLPPVEYMNTFRMEKAKRLISQENSRVKEVAASVGFRSEFYFSRLFQRMVGVSPTVYMKRGTLRVAVASSLGFHDHLQSVGVDPVCVVDLFHYPGMEAQAYAEQLNNQMDQLRQTSPDIIIADHYHLDFRELLKQVAPPVFLDFSVWDWKRNFLKIVELVDREREAAQTLARLEMRTADVGQMLRQKLADERVTIMQVNHRVIGIQGTIDHPLNELIYSELALKSGQQVPVDRWRWEMPPESLPPLETEHLFIQKHHVLAGSEFIFKRLIETSVWNEIHAVRHDHVQMIPNWFVMSWTPRGREQIMNTLMDRFANN</sequence>
<evidence type="ECO:0000256" key="1">
    <source>
        <dbReference type="ARBA" id="ARBA00023015"/>
    </source>
</evidence>
<dbReference type="SMART" id="SM00342">
    <property type="entry name" value="HTH_ARAC"/>
    <property type="match status" value="1"/>
</dbReference>
<comment type="caution">
    <text evidence="6">The sequence shown here is derived from an EMBL/GenBank/DDBJ whole genome shotgun (WGS) entry which is preliminary data.</text>
</comment>
<keyword evidence="7" id="KW-1185">Reference proteome</keyword>
<gene>
    <name evidence="6" type="ORF">J2Z66_003552</name>
</gene>
<dbReference type="Proteomes" id="UP001519287">
    <property type="component" value="Unassembled WGS sequence"/>
</dbReference>
<dbReference type="Gene3D" id="3.40.50.1980">
    <property type="entry name" value="Nitrogenase molybdenum iron protein domain"/>
    <property type="match status" value="2"/>
</dbReference>
<dbReference type="SUPFAM" id="SSF46689">
    <property type="entry name" value="Homeodomain-like"/>
    <property type="match status" value="2"/>
</dbReference>
<dbReference type="InterPro" id="IPR018060">
    <property type="entry name" value="HTH_AraC"/>
</dbReference>
<dbReference type="Gene3D" id="1.10.10.60">
    <property type="entry name" value="Homeodomain-like"/>
    <property type="match status" value="2"/>
</dbReference>
<dbReference type="PRINTS" id="PR00032">
    <property type="entry name" value="HTHARAC"/>
</dbReference>
<dbReference type="PROSITE" id="PS00041">
    <property type="entry name" value="HTH_ARAC_FAMILY_1"/>
    <property type="match status" value="1"/>
</dbReference>
<evidence type="ECO:0000313" key="7">
    <source>
        <dbReference type="Proteomes" id="UP001519287"/>
    </source>
</evidence>
<dbReference type="InterPro" id="IPR050204">
    <property type="entry name" value="AraC_XylS_family_regulators"/>
</dbReference>
<protein>
    <submittedName>
        <fullName evidence="6">AraC-like DNA-binding protein/ABC-type Fe3+-hydroxamate transport system substrate-binding protein</fullName>
    </submittedName>
</protein>
<organism evidence="6 7">
    <name type="scientific">Paenibacillus eucommiae</name>
    <dbReference type="NCBI Taxonomy" id="1355755"/>
    <lineage>
        <taxon>Bacteria</taxon>
        <taxon>Bacillati</taxon>
        <taxon>Bacillota</taxon>
        <taxon>Bacilli</taxon>
        <taxon>Bacillales</taxon>
        <taxon>Paenibacillaceae</taxon>
        <taxon>Paenibacillus</taxon>
    </lineage>
</organism>
<dbReference type="RefSeq" id="WP_209972669.1">
    <property type="nucleotide sequence ID" value="NZ_JAGGLB010000011.1"/>
</dbReference>
<evidence type="ECO:0000259" key="5">
    <source>
        <dbReference type="PROSITE" id="PS50983"/>
    </source>
</evidence>
<dbReference type="PROSITE" id="PS01124">
    <property type="entry name" value="HTH_ARAC_FAMILY_2"/>
    <property type="match status" value="1"/>
</dbReference>
<evidence type="ECO:0000256" key="2">
    <source>
        <dbReference type="ARBA" id="ARBA00023125"/>
    </source>
</evidence>